<dbReference type="PANTHER" id="PTHR23502:SF52">
    <property type="entry name" value="MULTIDRUG TRANSPORTER, PUTATIVE (AFU_ORTHOLOGUE AFUA_2G17730)-RELATED"/>
    <property type="match status" value="1"/>
</dbReference>
<keyword evidence="4 5" id="KW-0472">Membrane</keyword>
<protein>
    <submittedName>
        <fullName evidence="7">MFS multidrug transporter</fullName>
    </submittedName>
</protein>
<keyword evidence="3 5" id="KW-1133">Transmembrane helix</keyword>
<evidence type="ECO:0000259" key="6">
    <source>
        <dbReference type="PROSITE" id="PS50850"/>
    </source>
</evidence>
<dbReference type="EMBL" id="JBBPHU010000012">
    <property type="protein sequence ID" value="KAK7511362.1"/>
    <property type="molecule type" value="Genomic_DNA"/>
</dbReference>
<feature type="transmembrane region" description="Helical" evidence="5">
    <location>
        <begin position="323"/>
        <end position="346"/>
    </location>
</feature>
<feature type="transmembrane region" description="Helical" evidence="5">
    <location>
        <begin position="428"/>
        <end position="449"/>
    </location>
</feature>
<dbReference type="Gene3D" id="1.20.1250.20">
    <property type="entry name" value="MFS general substrate transporter like domains"/>
    <property type="match status" value="1"/>
</dbReference>
<name>A0ABR1KB05_9PEZI</name>
<reference evidence="7 8" key="1">
    <citation type="submission" date="2024-04" db="EMBL/GenBank/DDBJ databases">
        <title>Phyllosticta paracitricarpa is synonymous to the EU quarantine fungus P. citricarpa based on phylogenomic analyses.</title>
        <authorList>
            <consortium name="Lawrence Berkeley National Laboratory"/>
            <person name="Van Ingen-Buijs V.A."/>
            <person name="Van Westerhoven A.C."/>
            <person name="Haridas S."/>
            <person name="Skiadas P."/>
            <person name="Martin F."/>
            <person name="Groenewald J.Z."/>
            <person name="Crous P.W."/>
            <person name="Seidl M.F."/>
        </authorList>
    </citation>
    <scope>NUCLEOTIDE SEQUENCE [LARGE SCALE GENOMIC DNA]</scope>
    <source>
        <strain evidence="7 8">CBS 123371</strain>
    </source>
</reference>
<sequence length="509" mass="55807">MSLTETIELARLPTTQPESSDVSCNRDSNLVDWDGPDDPGNPYNWSFKKKWTITAVSILATFTSMLNGTIITVAHEALDERFHINEANFPHSYWPVTTWAFGAAIFAFTILPLMEDFGFRRVFLGTYAAFLFFLIPQAVAQNFATLIVTRFFCGGCVSIIANSASSLIGNIWADEHSRTVPMSLWIAVYLAGSSMGPVIGATVFKFLSWRWISYCQLIWCGALYPVYWMLMPETRNSVILLARAKKLRKEGKEAYTKEELDNTPLLKVVLKSFNRPLYMLVTEPVAFVCTLIDGLVVGTIYLFTQSTEQIFASLYGWTPVQAGFLQSAVVVGEIFGLVGALGNAKLYFASAKRNTEIPGTPIPEARLYMSIIAGFLGMTGGMFVYAWTAYPSLPWIAPAVGLAMVGAGNTVVIIGACDYIVDAYAKYAASAIAACALGENVLAAFIPLAAQSMYNNLGYQWASSLLGFVALALTCGPVVLVLYGRQIRDRSPFMKEAALDKKKEAGLVK</sequence>
<evidence type="ECO:0000256" key="4">
    <source>
        <dbReference type="ARBA" id="ARBA00023136"/>
    </source>
</evidence>
<evidence type="ECO:0000256" key="2">
    <source>
        <dbReference type="ARBA" id="ARBA00022692"/>
    </source>
</evidence>
<dbReference type="Proteomes" id="UP001363622">
    <property type="component" value="Unassembled WGS sequence"/>
</dbReference>
<dbReference type="Pfam" id="PF07690">
    <property type="entry name" value="MFS_1"/>
    <property type="match status" value="1"/>
</dbReference>
<feature type="transmembrane region" description="Helical" evidence="5">
    <location>
        <begin position="93"/>
        <end position="114"/>
    </location>
</feature>
<keyword evidence="2 5" id="KW-0812">Transmembrane</keyword>
<feature type="transmembrane region" description="Helical" evidence="5">
    <location>
        <begin position="51"/>
        <end position="73"/>
    </location>
</feature>
<keyword evidence="8" id="KW-1185">Reference proteome</keyword>
<dbReference type="InterPro" id="IPR011701">
    <property type="entry name" value="MFS"/>
</dbReference>
<organism evidence="7 8">
    <name type="scientific">Phyllosticta citriasiana</name>
    <dbReference type="NCBI Taxonomy" id="595635"/>
    <lineage>
        <taxon>Eukaryota</taxon>
        <taxon>Fungi</taxon>
        <taxon>Dikarya</taxon>
        <taxon>Ascomycota</taxon>
        <taxon>Pezizomycotina</taxon>
        <taxon>Dothideomycetes</taxon>
        <taxon>Dothideomycetes incertae sedis</taxon>
        <taxon>Botryosphaeriales</taxon>
        <taxon>Phyllostictaceae</taxon>
        <taxon>Phyllosticta</taxon>
    </lineage>
</organism>
<proteinExistence type="predicted"/>
<comment type="subcellular location">
    <subcellularLocation>
        <location evidence="1">Membrane</location>
        <topology evidence="1">Multi-pass membrane protein</topology>
    </subcellularLocation>
</comment>
<feature type="transmembrane region" description="Helical" evidence="5">
    <location>
        <begin position="277"/>
        <end position="303"/>
    </location>
</feature>
<dbReference type="InterPro" id="IPR020846">
    <property type="entry name" value="MFS_dom"/>
</dbReference>
<feature type="transmembrane region" description="Helical" evidence="5">
    <location>
        <begin position="211"/>
        <end position="230"/>
    </location>
</feature>
<evidence type="ECO:0000313" key="7">
    <source>
        <dbReference type="EMBL" id="KAK7511362.1"/>
    </source>
</evidence>
<evidence type="ECO:0000256" key="1">
    <source>
        <dbReference type="ARBA" id="ARBA00004141"/>
    </source>
</evidence>
<evidence type="ECO:0000313" key="8">
    <source>
        <dbReference type="Proteomes" id="UP001363622"/>
    </source>
</evidence>
<feature type="transmembrane region" description="Helical" evidence="5">
    <location>
        <begin position="367"/>
        <end position="390"/>
    </location>
</feature>
<feature type="transmembrane region" description="Helical" evidence="5">
    <location>
        <begin position="396"/>
        <end position="421"/>
    </location>
</feature>
<feature type="domain" description="Major facilitator superfamily (MFS) profile" evidence="6">
    <location>
        <begin position="53"/>
        <end position="487"/>
    </location>
</feature>
<evidence type="ECO:0000256" key="5">
    <source>
        <dbReference type="SAM" id="Phobius"/>
    </source>
</evidence>
<feature type="transmembrane region" description="Helical" evidence="5">
    <location>
        <begin position="461"/>
        <end position="484"/>
    </location>
</feature>
<comment type="caution">
    <text evidence="7">The sequence shown here is derived from an EMBL/GenBank/DDBJ whole genome shotgun (WGS) entry which is preliminary data.</text>
</comment>
<feature type="transmembrane region" description="Helical" evidence="5">
    <location>
        <begin position="184"/>
        <end position="205"/>
    </location>
</feature>
<accession>A0ABR1KB05</accession>
<evidence type="ECO:0000256" key="3">
    <source>
        <dbReference type="ARBA" id="ARBA00022989"/>
    </source>
</evidence>
<dbReference type="SUPFAM" id="SSF103473">
    <property type="entry name" value="MFS general substrate transporter"/>
    <property type="match status" value="1"/>
</dbReference>
<dbReference type="PANTHER" id="PTHR23502">
    <property type="entry name" value="MAJOR FACILITATOR SUPERFAMILY"/>
    <property type="match status" value="1"/>
</dbReference>
<gene>
    <name evidence="7" type="ORF">IWZ03DRAFT_362757</name>
</gene>
<dbReference type="PROSITE" id="PS50850">
    <property type="entry name" value="MFS"/>
    <property type="match status" value="1"/>
</dbReference>
<dbReference type="InterPro" id="IPR036259">
    <property type="entry name" value="MFS_trans_sf"/>
</dbReference>
<feature type="transmembrane region" description="Helical" evidence="5">
    <location>
        <begin position="146"/>
        <end position="172"/>
    </location>
</feature>
<feature type="transmembrane region" description="Helical" evidence="5">
    <location>
        <begin position="121"/>
        <end position="140"/>
    </location>
</feature>